<reference evidence="1" key="1">
    <citation type="journal article" date="2010" name="Science">
        <title>Plasticity of animal genome architecture unmasked by rapid evolution of a pelagic tunicate.</title>
        <authorList>
            <person name="Denoeud F."/>
            <person name="Henriet S."/>
            <person name="Mungpakdee S."/>
            <person name="Aury J.M."/>
            <person name="Da Silva C."/>
            <person name="Brinkmann H."/>
            <person name="Mikhaleva J."/>
            <person name="Olsen L.C."/>
            <person name="Jubin C."/>
            <person name="Canestro C."/>
            <person name="Bouquet J.M."/>
            <person name="Danks G."/>
            <person name="Poulain J."/>
            <person name="Campsteijn C."/>
            <person name="Adamski M."/>
            <person name="Cross I."/>
            <person name="Yadetie F."/>
            <person name="Muffato M."/>
            <person name="Louis A."/>
            <person name="Butcher S."/>
            <person name="Tsagkogeorga G."/>
            <person name="Konrad A."/>
            <person name="Singh S."/>
            <person name="Jensen M.F."/>
            <person name="Cong E.H."/>
            <person name="Eikeseth-Otteraa H."/>
            <person name="Noel B."/>
            <person name="Anthouard V."/>
            <person name="Porcel B.M."/>
            <person name="Kachouri-Lafond R."/>
            <person name="Nishino A."/>
            <person name="Ugolini M."/>
            <person name="Chourrout P."/>
            <person name="Nishida H."/>
            <person name="Aasland R."/>
            <person name="Huzurbazar S."/>
            <person name="Westhof E."/>
            <person name="Delsuc F."/>
            <person name="Lehrach H."/>
            <person name="Reinhardt R."/>
            <person name="Weissenbach J."/>
            <person name="Roy S.W."/>
            <person name="Artiguenave F."/>
            <person name="Postlethwait J.H."/>
            <person name="Manak J.R."/>
            <person name="Thompson E.M."/>
            <person name="Jaillon O."/>
            <person name="Du Pasquier L."/>
            <person name="Boudinot P."/>
            <person name="Liberles D.A."/>
            <person name="Volff J.N."/>
            <person name="Philippe H."/>
            <person name="Lenhard B."/>
            <person name="Roest Crollius H."/>
            <person name="Wincker P."/>
            <person name="Chourrout D."/>
        </authorList>
    </citation>
    <scope>NUCLEOTIDE SEQUENCE [LARGE SCALE GENOMIC DNA]</scope>
</reference>
<keyword evidence="2" id="KW-1185">Reference proteome</keyword>
<sequence>MIGLSPLDRLKKLTMRKDVNDGFSKILGIYRPRPTITERPNTKDKWFRDPTTLQWVSVEQVDALAISAA</sequence>
<dbReference type="Proteomes" id="UP000001307">
    <property type="component" value="Unassembled WGS sequence"/>
</dbReference>
<dbReference type="AlphaFoldDB" id="E4XZ56"/>
<dbReference type="InParanoid" id="E4XZ56"/>
<proteinExistence type="predicted"/>
<evidence type="ECO:0000313" key="2">
    <source>
        <dbReference type="Proteomes" id="UP000001307"/>
    </source>
</evidence>
<organism evidence="1">
    <name type="scientific">Oikopleura dioica</name>
    <name type="common">Tunicate</name>
    <dbReference type="NCBI Taxonomy" id="34765"/>
    <lineage>
        <taxon>Eukaryota</taxon>
        <taxon>Metazoa</taxon>
        <taxon>Chordata</taxon>
        <taxon>Tunicata</taxon>
        <taxon>Appendicularia</taxon>
        <taxon>Copelata</taxon>
        <taxon>Oikopleuridae</taxon>
        <taxon>Oikopleura</taxon>
    </lineage>
</organism>
<gene>
    <name evidence="1" type="ORF">GSOID_T00010012001</name>
</gene>
<dbReference type="OrthoDB" id="10593934at2759"/>
<dbReference type="EMBL" id="FN653376">
    <property type="protein sequence ID" value="CBY14918.1"/>
    <property type="molecule type" value="Genomic_DNA"/>
</dbReference>
<evidence type="ECO:0000313" key="1">
    <source>
        <dbReference type="EMBL" id="CBY14918.1"/>
    </source>
</evidence>
<protein>
    <submittedName>
        <fullName evidence="1">Uncharacterized protein</fullName>
    </submittedName>
</protein>
<accession>E4XZ56</accession>
<name>E4XZ56_OIKDI</name>